<keyword evidence="1" id="KW-1133">Transmembrane helix</keyword>
<gene>
    <name evidence="2" type="ORF">SAMN05421829_102310</name>
</gene>
<accession>A0A1N6Q2D6</accession>
<organism evidence="2 3">
    <name type="scientific">Aromatoleum tolulyticum</name>
    <dbReference type="NCBI Taxonomy" id="34027"/>
    <lineage>
        <taxon>Bacteria</taxon>
        <taxon>Pseudomonadati</taxon>
        <taxon>Pseudomonadota</taxon>
        <taxon>Betaproteobacteria</taxon>
        <taxon>Rhodocyclales</taxon>
        <taxon>Rhodocyclaceae</taxon>
        <taxon>Aromatoleum</taxon>
    </lineage>
</organism>
<keyword evidence="3" id="KW-1185">Reference proteome</keyword>
<evidence type="ECO:0000313" key="3">
    <source>
        <dbReference type="Proteomes" id="UP000186819"/>
    </source>
</evidence>
<reference evidence="3" key="1">
    <citation type="submission" date="2017-01" db="EMBL/GenBank/DDBJ databases">
        <authorList>
            <person name="Varghese N."/>
            <person name="Submissions S."/>
        </authorList>
    </citation>
    <scope>NUCLEOTIDE SEQUENCE [LARGE SCALE GENOMIC DNA]</scope>
    <source>
        <strain evidence="3">ATCC 51758</strain>
    </source>
</reference>
<dbReference type="OrthoDB" id="7066136at2"/>
<dbReference type="STRING" id="34027.SAMN05421829_102310"/>
<proteinExistence type="predicted"/>
<protein>
    <submittedName>
        <fullName evidence="2">Uncharacterized protein</fullName>
    </submittedName>
</protein>
<keyword evidence="1" id="KW-0472">Membrane</keyword>
<evidence type="ECO:0000256" key="1">
    <source>
        <dbReference type="SAM" id="Phobius"/>
    </source>
</evidence>
<feature type="transmembrane region" description="Helical" evidence="1">
    <location>
        <begin position="40"/>
        <end position="61"/>
    </location>
</feature>
<dbReference type="Proteomes" id="UP000186819">
    <property type="component" value="Unassembled WGS sequence"/>
</dbReference>
<keyword evidence="1" id="KW-0812">Transmembrane</keyword>
<sequence length="66" mass="7299">MMRRGLAGQRLVATFLGGALLFNYPVLSLLDGSEPFFGMPMLWACLFVIWALLIAVVAWIAERGAR</sequence>
<dbReference type="AlphaFoldDB" id="A0A1N6Q2D6"/>
<dbReference type="EMBL" id="FTMD01000002">
    <property type="protein sequence ID" value="SIQ10695.1"/>
    <property type="molecule type" value="Genomic_DNA"/>
</dbReference>
<evidence type="ECO:0000313" key="2">
    <source>
        <dbReference type="EMBL" id="SIQ10695.1"/>
    </source>
</evidence>
<name>A0A1N6Q2D6_9RHOO</name>